<dbReference type="Proteomes" id="UP000306274">
    <property type="component" value="Unassembled WGS sequence"/>
</dbReference>
<reference evidence="3 4" key="1">
    <citation type="submission" date="2019-04" db="EMBL/GenBank/DDBJ databases">
        <title>Streptomyces rhizosphaericola sp. nov., an actinobacterium isolated from the wheat rhizosphere.</title>
        <authorList>
            <person name="Vargas Hoyos H.A."/>
            <person name="Santos S.N."/>
            <person name="Genuario D.B."/>
            <person name="Melo I.S."/>
            <person name="Da Silva L.J."/>
            <person name="Da Silva F.S.P."/>
            <person name="Zucchi T.D."/>
        </authorList>
    </citation>
    <scope>NUCLEOTIDE SEQUENCE [LARGE SCALE GENOMIC DNA]</scope>
    <source>
        <strain evidence="3 4">1AS2c</strain>
    </source>
</reference>
<evidence type="ECO:0000256" key="1">
    <source>
        <dbReference type="SAM" id="MobiDB-lite"/>
    </source>
</evidence>
<feature type="compositionally biased region" description="Basic and acidic residues" evidence="1">
    <location>
        <begin position="7"/>
        <end position="20"/>
    </location>
</feature>
<feature type="compositionally biased region" description="Low complexity" evidence="1">
    <location>
        <begin position="2118"/>
        <end position="2131"/>
    </location>
</feature>
<dbReference type="Gene3D" id="3.90.210.10">
    <property type="entry name" value="Heat-Labile Enterotoxin, subunit A"/>
    <property type="match status" value="1"/>
</dbReference>
<dbReference type="RefSeq" id="WP_136017163.1">
    <property type="nucleotide sequence ID" value="NZ_SRZK01000327.1"/>
</dbReference>
<feature type="region of interest" description="Disordered" evidence="1">
    <location>
        <begin position="970"/>
        <end position="1065"/>
    </location>
</feature>
<accession>A0ABY2P8Y6</accession>
<dbReference type="InterPro" id="IPR054695">
    <property type="entry name" value="Pierisin-like_dom"/>
</dbReference>
<dbReference type="SUPFAM" id="SSF56399">
    <property type="entry name" value="ADP-ribosylation"/>
    <property type="match status" value="1"/>
</dbReference>
<feature type="non-terminal residue" evidence="3">
    <location>
        <position position="1"/>
    </location>
</feature>
<keyword evidence="4" id="KW-1185">Reference proteome</keyword>
<evidence type="ECO:0000313" key="3">
    <source>
        <dbReference type="EMBL" id="TGZ03559.1"/>
    </source>
</evidence>
<feature type="region of interest" description="Disordered" evidence="1">
    <location>
        <begin position="2069"/>
        <end position="2165"/>
    </location>
</feature>
<evidence type="ECO:0000259" key="2">
    <source>
        <dbReference type="Pfam" id="PF22596"/>
    </source>
</evidence>
<evidence type="ECO:0000313" key="4">
    <source>
        <dbReference type="Proteomes" id="UP000306274"/>
    </source>
</evidence>
<name>A0ABY2P8Y6_9ACTN</name>
<dbReference type="NCBIfam" id="NF012197">
    <property type="entry name" value="lonely_Cys"/>
    <property type="match status" value="2"/>
</dbReference>
<feature type="compositionally biased region" description="Low complexity" evidence="1">
    <location>
        <begin position="2139"/>
        <end position="2148"/>
    </location>
</feature>
<gene>
    <name evidence="3" type="ORF">E5Z02_25580</name>
</gene>
<dbReference type="Pfam" id="PF22596">
    <property type="entry name" value="Scabin-like"/>
    <property type="match status" value="1"/>
</dbReference>
<comment type="caution">
    <text evidence="3">The sequence shown here is derived from an EMBL/GenBank/DDBJ whole genome shotgun (WGS) entry which is preliminary data.</text>
</comment>
<feature type="domain" description="Pierisin-like" evidence="2">
    <location>
        <begin position="2314"/>
        <end position="2443"/>
    </location>
</feature>
<dbReference type="EMBL" id="SRZK01000327">
    <property type="protein sequence ID" value="TGZ03559.1"/>
    <property type="molecule type" value="Genomic_DNA"/>
</dbReference>
<organism evidence="3 4">
    <name type="scientific">Streptomyces rhizosphaericola</name>
    <dbReference type="NCBI Taxonomy" id="2564098"/>
    <lineage>
        <taxon>Bacteria</taxon>
        <taxon>Bacillati</taxon>
        <taxon>Actinomycetota</taxon>
        <taxon>Actinomycetes</taxon>
        <taxon>Kitasatosporales</taxon>
        <taxon>Streptomycetaceae</taxon>
        <taxon>Streptomyces</taxon>
    </lineage>
</organism>
<feature type="compositionally biased region" description="Low complexity" evidence="1">
    <location>
        <begin position="2444"/>
        <end position="2460"/>
    </location>
</feature>
<proteinExistence type="predicted"/>
<sequence length="2469" mass="261835">ARGAGTARDRDQAAQARGDERARAAGELFVRALGNSLRTLQAGLPTGTAPLRVQDFAITARGRSRVPGQGATVAPAERIDRDALGRQATVGVTSPRHAAALDTLDALRRTDPALRSGPLDVAALARRIWHLGPAVFVDPEMRRDLYALTGRATAAGRATSLAALTAFHLEELGLLGDDRARYVTSGGIRVPGLNWTGPQTAEMDTMFIDRLVPGPAGLPVRTGESELSPWPWDQALYPVLADGGRSWMTARLPDGTSWDLSTDELVEVVAADLARHPLPERAPIVLAVPAAGDRYLDLPRTLAERTGRTVWVHTGLAQRNPDPAASNTIAVLHRDGLPDGAWLPVRPGLAPEPDDDAPAWHRQTLTQPIVSSTTGEQIGRSFHHPAELVGPRETYAELDRMSFYVHWDAATNTYSGKLPMRDPGPADKAYRLAGHGLEGVLSMPQADGTDRIIDRHEATGWLQRRKSLTSRPADHWLDLVICHSGAPAQGAARDVAQLSGTLPVPFTADPLGDDALSLGQHLANQLRRTTRLSYSSQGVNRFEDGPMRVLATDARGRPWWWETSHPEPDDAGLDRLAAGSGIQGAPSPQTRGEVLRAIRALRTVMGSDVVLDTDFPALVAGAVAIAGMWSADPDLGRTGPLWPQSLSQVVAAHPLAAGGAGPDATRQVLAEAAKAWRNSGSTLRVGDFVALPALRTAVDWSADPAAVDRSAVRALGLTDPADAAAHRTRMFWARVRADETLLGPDADALAVRALRLAPGTPVDDARRAAAGDLLTRGFAAGRNMTDPDVVGAYAAESAGAFTAPALLTMVGTAFGSGRDWRGTPTLLPRLDVFRVGDTTVDAPWAGTDGYGQSLPLPYPVRASVDPEDGSHVQLTMGETSEGLSAAEAAELLAADTVLSGTPLSTPVLLLLDGLGGPAPVLAETIARRLGRPVWWSTSPVELSAPDAAEGELPVLGPDLSTLTQPTAADWRKTLPPAPDLAGPQIPATPAPDPAASTPAVNAPFTQPPRTPRDPAPQESSGAPEPVTVRPATTGPGEGGPGNARSSLGDPMEGVEPTSLPATAPPVASTVGRALQPLPPRTLVAFERDQTSPSAQGDRALESLAAQLAATGLRNHRAGASLPRIEITGYGAVSGPGRAPGGSYGRRRATTTRHRFARLLAAELERLQRSLPPGAPRLAADDFPVVVRAMARVSVDWTGTGPLAGVTRAELGRQAMITLHQQPDAAAVQKLDTLRRRDRALRTGPLDVDAIARRVLHLDPADAPGPETRTELLGLVGRASAAGRATSLAALAAYHLSELGVTAPDRDRHFTVGGNRVPGLNWGTSEIVALDLSQGDLLELDSAGDYDVVSTSPTPWPPGRTPYVVAGGGGRDRVWARLPDGPLRELDIEEFTEVVVADLAREALPPDVPIVLAVPFAADGYLDLPRRLADRTGRTVWAHSGRVTVESAPGEAATIDVIRTPKTPRGDWIASEPGLGPDPDEDVPAWHHEVVSRALVSALTGRQIGRASHHASEFAKSFEDDDRHLDEMGTFVHYDPATGRFSGAYDLPRPGPEDRAYRLDMHGDPGEVSLALLDGSTRDVDERESGPWLRRRKSLTSLPEDHWIDLVVCWSGAPRDNAVPVRSTASDAYDGPFVADPLASVSLGQHVANVTGRAVRLAYGPQGTRSDNGRYRRTLFTDAQGRRRAWALARPEPGEDELDRLAEVAGISPGDTDATDEMRTATLRLVRALRFTLGHDIDDDADYRELLRGAAAIDQMWRSDEDFADAGPFTLDLLHRVIATHPESAGGVDGPATRRVLAEAAEHWRSYPGDGLITFVELPAVEEAAQWLAEGAVEDEAARALRIRTDEVGEAERSRMFWARVKALETLPESGPETEEASDRILHREPATGFAHDRRAEALGVLTRAFAAGREAAVTDVAAAYALQEAGAYEDTAIDTVQGTEDGTGRDYTDGRPLDVDLSRFRTPAGLADAPWAKGPTGKDQPVPFLVRSGADTALPGRIAVAWDGEEFGATRGEFAELLAADPALSGKELTEPVLLALTHPVDDPAGLAEHVARRLGRTVWWTEFPVDLSGTDDSGDPVLTLHPSDDGTAPGAAPWQSAHPDRPGPAGDAVRPVPAPLPRSARSSGRSGPAAPEREPVPVEETGTVPPGSAASGTPSGPPQYTRDGRFDREFAETMAEFPLLVDDGRQRVWGFGQDEAEYHVFVAEIPSLGLRGVYKAEGPSAGRVTDMAGRLHADGPSWDWYLPGRGLVASSRLRTVTGHVEGYDAMEVPAGWRTTGAVGPIPPVDPATVAADPGTLANSTLPEALWRDHDGPLYRFSPDGPDRVFAEGLRPYGSTVLHLIDHVYNTTQGSVFASTTANPDYVRDSARANPAGAPALFRRYRWRYDIVAPGGIDVNATLGVASPFPDQEEVLFPGGVAGRYVRGAQPMLNGEPAGPFVTNPHFAPGAATGAASPSDSGPAADRRAGAGA</sequence>
<feature type="region of interest" description="Disordered" evidence="1">
    <location>
        <begin position="1"/>
        <end position="20"/>
    </location>
</feature>
<protein>
    <submittedName>
        <fullName evidence="3">Lonely Cys domain-containing protein</fullName>
    </submittedName>
</protein>
<feature type="region of interest" description="Disordered" evidence="1">
    <location>
        <begin position="2439"/>
        <end position="2469"/>
    </location>
</feature>